<gene>
    <name evidence="4" type="ORF">ACFPFM_02880</name>
</gene>
<dbReference type="Gene3D" id="3.40.50.360">
    <property type="match status" value="1"/>
</dbReference>
<dbReference type="PANTHER" id="PTHR43278:SF4">
    <property type="entry name" value="NAD(P)H-DEPENDENT FMN-CONTAINING OXIDOREDUCTASE YWQN-RELATED"/>
    <property type="match status" value="1"/>
</dbReference>
<evidence type="ECO:0000313" key="4">
    <source>
        <dbReference type="EMBL" id="MFC5052697.1"/>
    </source>
</evidence>
<dbReference type="PANTHER" id="PTHR43278">
    <property type="entry name" value="NAD(P)H-DEPENDENT FMN-CONTAINING OXIDOREDUCTASE YWQN-RELATED"/>
    <property type="match status" value="1"/>
</dbReference>
<evidence type="ECO:0000313" key="5">
    <source>
        <dbReference type="Proteomes" id="UP001595833"/>
    </source>
</evidence>
<keyword evidence="2" id="KW-0288">FMN</keyword>
<dbReference type="RefSeq" id="WP_344035205.1">
    <property type="nucleotide sequence ID" value="NZ_BAAAKE010000002.1"/>
</dbReference>
<protein>
    <submittedName>
        <fullName evidence="4">Flavodoxin family protein</fullName>
    </submittedName>
</protein>
<evidence type="ECO:0000256" key="1">
    <source>
        <dbReference type="ARBA" id="ARBA00022630"/>
    </source>
</evidence>
<accession>A0ABV9XTZ1</accession>
<proteinExistence type="predicted"/>
<keyword evidence="5" id="KW-1185">Reference proteome</keyword>
<sequence>MTDRRFLFVLGSARRDGNTEQLARIAAEQLGDVEQRWLWLGDVPLEEYRDVRWPVSERPDPKGNEKLLLDATLEATDIVIASPTYWYSVSSSTKRYLDHWSNWERVPGFLDTMAGKKLWVVTALAEEHHQADALLDALRRAADWTKMSWGGGLVGIGNRPGDVLSDTTALTRAKTFFAA</sequence>
<dbReference type="InterPro" id="IPR029039">
    <property type="entry name" value="Flavoprotein-like_sf"/>
</dbReference>
<keyword evidence="1" id="KW-0285">Flavoprotein</keyword>
<evidence type="ECO:0000259" key="3">
    <source>
        <dbReference type="Pfam" id="PF03358"/>
    </source>
</evidence>
<name>A0ABV9XTZ1_9PSEU</name>
<dbReference type="SUPFAM" id="SSF52218">
    <property type="entry name" value="Flavoproteins"/>
    <property type="match status" value="1"/>
</dbReference>
<dbReference type="EMBL" id="JBHSJB010000003">
    <property type="protein sequence ID" value="MFC5052697.1"/>
    <property type="molecule type" value="Genomic_DNA"/>
</dbReference>
<dbReference type="InterPro" id="IPR051796">
    <property type="entry name" value="ISF_SsuE-like"/>
</dbReference>
<feature type="domain" description="NADPH-dependent FMN reductase-like" evidence="3">
    <location>
        <begin position="6"/>
        <end position="147"/>
    </location>
</feature>
<dbReference type="Proteomes" id="UP001595833">
    <property type="component" value="Unassembled WGS sequence"/>
</dbReference>
<organism evidence="4 5">
    <name type="scientific">Saccharothrix xinjiangensis</name>
    <dbReference type="NCBI Taxonomy" id="204798"/>
    <lineage>
        <taxon>Bacteria</taxon>
        <taxon>Bacillati</taxon>
        <taxon>Actinomycetota</taxon>
        <taxon>Actinomycetes</taxon>
        <taxon>Pseudonocardiales</taxon>
        <taxon>Pseudonocardiaceae</taxon>
        <taxon>Saccharothrix</taxon>
    </lineage>
</organism>
<dbReference type="Pfam" id="PF03358">
    <property type="entry name" value="FMN_red"/>
    <property type="match status" value="1"/>
</dbReference>
<evidence type="ECO:0000256" key="2">
    <source>
        <dbReference type="ARBA" id="ARBA00022643"/>
    </source>
</evidence>
<reference evidence="5" key="1">
    <citation type="journal article" date="2019" name="Int. J. Syst. Evol. Microbiol.">
        <title>The Global Catalogue of Microorganisms (GCM) 10K type strain sequencing project: providing services to taxonomists for standard genome sequencing and annotation.</title>
        <authorList>
            <consortium name="The Broad Institute Genomics Platform"/>
            <consortium name="The Broad Institute Genome Sequencing Center for Infectious Disease"/>
            <person name="Wu L."/>
            <person name="Ma J."/>
        </authorList>
    </citation>
    <scope>NUCLEOTIDE SEQUENCE [LARGE SCALE GENOMIC DNA]</scope>
    <source>
        <strain evidence="5">KCTC 12848</strain>
    </source>
</reference>
<dbReference type="InterPro" id="IPR005025">
    <property type="entry name" value="FMN_Rdtase-like_dom"/>
</dbReference>
<comment type="caution">
    <text evidence="4">The sequence shown here is derived from an EMBL/GenBank/DDBJ whole genome shotgun (WGS) entry which is preliminary data.</text>
</comment>